<reference evidence="1" key="2">
    <citation type="submission" date="2020-09" db="EMBL/GenBank/DDBJ databases">
        <authorList>
            <person name="Sun Q."/>
            <person name="Ohkuma M."/>
        </authorList>
    </citation>
    <scope>NUCLEOTIDE SEQUENCE</scope>
    <source>
        <strain evidence="1">JCM 3035</strain>
    </source>
</reference>
<organism evidence="1 2">
    <name type="scientific">Streptomyces flaveus</name>
    <dbReference type="NCBI Taxonomy" id="66370"/>
    <lineage>
        <taxon>Bacteria</taxon>
        <taxon>Bacillati</taxon>
        <taxon>Actinomycetota</taxon>
        <taxon>Actinomycetes</taxon>
        <taxon>Kitasatosporales</taxon>
        <taxon>Streptomycetaceae</taxon>
        <taxon>Streptomyces</taxon>
        <taxon>Streptomyces aurantiacus group</taxon>
    </lineage>
</organism>
<evidence type="ECO:0000313" key="1">
    <source>
        <dbReference type="EMBL" id="GGK57854.1"/>
    </source>
</evidence>
<gene>
    <name evidence="1" type="ORF">GCM10010094_17820</name>
</gene>
<dbReference type="Proteomes" id="UP000637788">
    <property type="component" value="Unassembled WGS sequence"/>
</dbReference>
<proteinExistence type="predicted"/>
<dbReference type="EMBL" id="BMPQ01000003">
    <property type="protein sequence ID" value="GGK57854.1"/>
    <property type="molecule type" value="Genomic_DNA"/>
</dbReference>
<reference evidence="1" key="1">
    <citation type="journal article" date="2014" name="Int. J. Syst. Evol. Microbiol.">
        <title>Complete genome sequence of Corynebacterium casei LMG S-19264T (=DSM 44701T), isolated from a smear-ripened cheese.</title>
        <authorList>
            <consortium name="US DOE Joint Genome Institute (JGI-PGF)"/>
            <person name="Walter F."/>
            <person name="Albersmeier A."/>
            <person name="Kalinowski J."/>
            <person name="Ruckert C."/>
        </authorList>
    </citation>
    <scope>NUCLEOTIDE SEQUENCE</scope>
    <source>
        <strain evidence="1">JCM 3035</strain>
    </source>
</reference>
<sequence length="240" mass="22999">MFSRRAVFEAEGGEGGALREWVGVFAGEGVEDGGAAPGGEAEVGGADAVGVEFGVLDVEGAGDGGVEGEAVLVVDVGAAGAVAEHVGVEAGEEGVEGAFAVAGGEDDGVGGEAGAGALLDVFEVEFDARPGDAACGADVDAGGEDGVGPAAVEGALVELVVDGGDGVGVDAFVELPLGGDEAVAYGFGQGVEVAGVVGGEVFEAEFGVLHGGERFGAGEPVDFFAAWGAVAEEVEVDLGA</sequence>
<name>A0A917QLY6_9ACTN</name>
<protein>
    <submittedName>
        <fullName evidence="1">Uncharacterized protein</fullName>
    </submittedName>
</protein>
<keyword evidence="2" id="KW-1185">Reference proteome</keyword>
<dbReference type="AlphaFoldDB" id="A0A917QLY6"/>
<comment type="caution">
    <text evidence="1">The sequence shown here is derived from an EMBL/GenBank/DDBJ whole genome shotgun (WGS) entry which is preliminary data.</text>
</comment>
<evidence type="ECO:0000313" key="2">
    <source>
        <dbReference type="Proteomes" id="UP000637788"/>
    </source>
</evidence>
<accession>A0A917QLY6</accession>